<sequence>MKIIHPLFVAIGFFGAVASCSDQECKSITLVHECGNEPCTYKVESTGPFVSDHLKQTVTNIYKRSCASPPDSSICSKFNGMDETGCLRNQCSYLVRTTEPFSGGAPKYDFECNSRLV</sequence>
<dbReference type="AlphaFoldDB" id="A0A077WHU3"/>
<dbReference type="PROSITE" id="PS51257">
    <property type="entry name" value="PROKAR_LIPOPROTEIN"/>
    <property type="match status" value="1"/>
</dbReference>
<keyword evidence="1" id="KW-0732">Signal</keyword>
<feature type="chain" id="PRO_5001726187" evidence="1">
    <location>
        <begin position="20"/>
        <end position="117"/>
    </location>
</feature>
<gene>
    <name evidence="2" type="ORF">LRAMOSA09096</name>
</gene>
<evidence type="ECO:0000256" key="1">
    <source>
        <dbReference type="SAM" id="SignalP"/>
    </source>
</evidence>
<feature type="signal peptide" evidence="1">
    <location>
        <begin position="1"/>
        <end position="19"/>
    </location>
</feature>
<reference evidence="2" key="1">
    <citation type="journal article" date="2014" name="Genome Announc.">
        <title>De novo whole-genome sequence and genome annotation of Lichtheimia ramosa.</title>
        <authorList>
            <person name="Linde J."/>
            <person name="Schwartze V."/>
            <person name="Binder U."/>
            <person name="Lass-Florl C."/>
            <person name="Voigt K."/>
            <person name="Horn F."/>
        </authorList>
    </citation>
    <scope>NUCLEOTIDE SEQUENCE</scope>
    <source>
        <strain evidence="2">JMRC FSU:6197</strain>
    </source>
</reference>
<dbReference type="OrthoDB" id="10297771at2759"/>
<dbReference type="EMBL" id="LK023320">
    <property type="protein sequence ID" value="CDS06568.1"/>
    <property type="molecule type" value="Genomic_DNA"/>
</dbReference>
<proteinExistence type="predicted"/>
<organism evidence="2">
    <name type="scientific">Lichtheimia ramosa</name>
    <dbReference type="NCBI Taxonomy" id="688394"/>
    <lineage>
        <taxon>Eukaryota</taxon>
        <taxon>Fungi</taxon>
        <taxon>Fungi incertae sedis</taxon>
        <taxon>Mucoromycota</taxon>
        <taxon>Mucoromycotina</taxon>
        <taxon>Mucoromycetes</taxon>
        <taxon>Mucorales</taxon>
        <taxon>Lichtheimiaceae</taxon>
        <taxon>Lichtheimia</taxon>
    </lineage>
</organism>
<evidence type="ECO:0000313" key="2">
    <source>
        <dbReference type="EMBL" id="CDS06568.1"/>
    </source>
</evidence>
<name>A0A077WHU3_9FUNG</name>
<accession>A0A077WHU3</accession>
<protein>
    <submittedName>
        <fullName evidence="2">Uncharacterized protein</fullName>
    </submittedName>
</protein>